<dbReference type="InterPro" id="IPR001789">
    <property type="entry name" value="Sig_transdc_resp-reg_receiver"/>
</dbReference>
<dbReference type="PANTHER" id="PTHR48111:SF22">
    <property type="entry name" value="REGULATOR OF RPOS"/>
    <property type="match status" value="1"/>
</dbReference>
<dbReference type="EMBL" id="CP014352">
    <property type="protein sequence ID" value="AMS05524.1"/>
    <property type="molecule type" value="Genomic_DNA"/>
</dbReference>
<dbReference type="InterPro" id="IPR036388">
    <property type="entry name" value="WH-like_DNA-bd_sf"/>
</dbReference>
<dbReference type="EMBL" id="CP015970">
    <property type="protein sequence ID" value="AOZ46994.1"/>
    <property type="molecule type" value="Genomic_DNA"/>
</dbReference>
<dbReference type="Gene3D" id="3.40.50.2300">
    <property type="match status" value="1"/>
</dbReference>
<feature type="DNA-binding region" description="OmpR/PhoB-type" evidence="8">
    <location>
        <begin position="125"/>
        <end position="225"/>
    </location>
</feature>
<dbReference type="Proteomes" id="UP000075221">
    <property type="component" value="Chromosome"/>
</dbReference>
<dbReference type="AlphaFoldDB" id="A0AAC8YFK1"/>
<proteinExistence type="predicted"/>
<feature type="modified residue" description="4-aspartylphosphate" evidence="7">
    <location>
        <position position="53"/>
    </location>
</feature>
<evidence type="ECO:0000256" key="6">
    <source>
        <dbReference type="ARBA" id="ARBA00023163"/>
    </source>
</evidence>
<sequence>MTLPDVLYAEDDDQLAEMTVEVLSEYYDVDHVADGAEALDHALHRSYGVIVLDRRLPGMDGLALVRAIRRARIATPVLLLTALGAVDDRVEGLDAGANDYLVKPFAFEELLARMRALHRGFTAAGRRRRVGEWILTPDTQAIYSPTEARIPLTATETALLDVLAASPEHIFSRQELVGAVHRADQDEDRETVSTASVDTYVHYVRRKTVPEIIETVRGRGYRLGDPR</sequence>
<evidence type="ECO:0000313" key="13">
    <source>
        <dbReference type="Proteomes" id="UP000075221"/>
    </source>
</evidence>
<reference evidence="12 14" key="1">
    <citation type="journal article" date="2016" name="Plant Dis.">
        <title>Improved production of propionic acid using genome shuffling.</title>
        <authorList>
            <person name="Luna-Flores C.H."/>
            <person name="Palfreyman R.W."/>
            <person name="Kromer J.O."/>
            <person name="Nielsen L.K."/>
            <person name="Marcellin E."/>
        </authorList>
    </citation>
    <scope>NUCLEOTIDE SEQUENCE [LARGE SCALE GENOMIC DNA]</scope>
    <source>
        <strain evidence="12 14">F3E8</strain>
    </source>
</reference>
<keyword evidence="14" id="KW-1185">Reference proteome</keyword>
<dbReference type="SMART" id="SM00448">
    <property type="entry name" value="REC"/>
    <property type="match status" value="1"/>
</dbReference>
<dbReference type="PROSITE" id="PS51755">
    <property type="entry name" value="OMPR_PHOB"/>
    <property type="match status" value="1"/>
</dbReference>
<dbReference type="InterPro" id="IPR011006">
    <property type="entry name" value="CheY-like_superfamily"/>
</dbReference>
<accession>A0AAC8YFK1</accession>
<keyword evidence="5 8" id="KW-0238">DNA-binding</keyword>
<dbReference type="GO" id="GO:0000156">
    <property type="term" value="F:phosphorelay response regulator activity"/>
    <property type="evidence" value="ECO:0007669"/>
    <property type="project" value="TreeGrafter"/>
</dbReference>
<dbReference type="Gene3D" id="6.10.250.690">
    <property type="match status" value="1"/>
</dbReference>
<evidence type="ECO:0000313" key="11">
    <source>
        <dbReference type="EMBL" id="AMS05524.1"/>
    </source>
</evidence>
<evidence type="ECO:0000256" key="4">
    <source>
        <dbReference type="ARBA" id="ARBA00023015"/>
    </source>
</evidence>
<dbReference type="Pfam" id="PF00486">
    <property type="entry name" value="Trans_reg_C"/>
    <property type="match status" value="1"/>
</dbReference>
<dbReference type="Gene3D" id="1.10.10.10">
    <property type="entry name" value="Winged helix-like DNA-binding domain superfamily/Winged helix DNA-binding domain"/>
    <property type="match status" value="1"/>
</dbReference>
<evidence type="ECO:0000256" key="8">
    <source>
        <dbReference type="PROSITE-ProRule" id="PRU01091"/>
    </source>
</evidence>
<evidence type="ECO:0000256" key="3">
    <source>
        <dbReference type="ARBA" id="ARBA00023012"/>
    </source>
</evidence>
<dbReference type="Proteomes" id="UP000178666">
    <property type="component" value="Chromosome"/>
</dbReference>
<dbReference type="GO" id="GO:0032993">
    <property type="term" value="C:protein-DNA complex"/>
    <property type="evidence" value="ECO:0007669"/>
    <property type="project" value="TreeGrafter"/>
</dbReference>
<dbReference type="PANTHER" id="PTHR48111">
    <property type="entry name" value="REGULATOR OF RPOS"/>
    <property type="match status" value="1"/>
</dbReference>
<dbReference type="GO" id="GO:0000976">
    <property type="term" value="F:transcription cis-regulatory region binding"/>
    <property type="evidence" value="ECO:0007669"/>
    <property type="project" value="TreeGrafter"/>
</dbReference>
<dbReference type="CDD" id="cd00383">
    <property type="entry name" value="trans_reg_C"/>
    <property type="match status" value="1"/>
</dbReference>
<gene>
    <name evidence="12" type="ORF">A8L58_10220</name>
    <name evidence="11" type="ORF">AXH35_08780</name>
</gene>
<evidence type="ECO:0000313" key="14">
    <source>
        <dbReference type="Proteomes" id="UP000178666"/>
    </source>
</evidence>
<keyword evidence="4" id="KW-0805">Transcription regulation</keyword>
<comment type="subcellular location">
    <subcellularLocation>
        <location evidence="1">Cytoplasm</location>
    </subcellularLocation>
</comment>
<dbReference type="SMART" id="SM00862">
    <property type="entry name" value="Trans_reg_C"/>
    <property type="match status" value="1"/>
</dbReference>
<evidence type="ECO:0000313" key="12">
    <source>
        <dbReference type="EMBL" id="AOZ46994.1"/>
    </source>
</evidence>
<keyword evidence="2 7" id="KW-0597">Phosphoprotein</keyword>
<dbReference type="PROSITE" id="PS50110">
    <property type="entry name" value="RESPONSE_REGULATORY"/>
    <property type="match status" value="1"/>
</dbReference>
<feature type="domain" description="OmpR/PhoB-type" evidence="10">
    <location>
        <begin position="125"/>
        <end position="225"/>
    </location>
</feature>
<evidence type="ECO:0000259" key="10">
    <source>
        <dbReference type="PROSITE" id="PS51755"/>
    </source>
</evidence>
<keyword evidence="6" id="KW-0804">Transcription</keyword>
<dbReference type="InterPro" id="IPR039420">
    <property type="entry name" value="WalR-like"/>
</dbReference>
<dbReference type="Pfam" id="PF00072">
    <property type="entry name" value="Response_reg"/>
    <property type="match status" value="1"/>
</dbReference>
<evidence type="ECO:0000256" key="5">
    <source>
        <dbReference type="ARBA" id="ARBA00023125"/>
    </source>
</evidence>
<protein>
    <submittedName>
        <fullName evidence="11">Two-component system response regulator</fullName>
    </submittedName>
</protein>
<organism evidence="11 13">
    <name type="scientific">Acidipropionibacterium acidipropionici</name>
    <dbReference type="NCBI Taxonomy" id="1748"/>
    <lineage>
        <taxon>Bacteria</taxon>
        <taxon>Bacillati</taxon>
        <taxon>Actinomycetota</taxon>
        <taxon>Actinomycetes</taxon>
        <taxon>Propionibacteriales</taxon>
        <taxon>Propionibacteriaceae</taxon>
        <taxon>Acidipropionibacterium</taxon>
    </lineage>
</organism>
<feature type="domain" description="Response regulatory" evidence="9">
    <location>
        <begin position="5"/>
        <end position="118"/>
    </location>
</feature>
<evidence type="ECO:0000256" key="7">
    <source>
        <dbReference type="PROSITE-ProRule" id="PRU00169"/>
    </source>
</evidence>
<dbReference type="RefSeq" id="WP_062819607.1">
    <property type="nucleotide sequence ID" value="NZ_CP014352.1"/>
</dbReference>
<evidence type="ECO:0000259" key="9">
    <source>
        <dbReference type="PROSITE" id="PS50110"/>
    </source>
</evidence>
<dbReference type="SUPFAM" id="SSF52172">
    <property type="entry name" value="CheY-like"/>
    <property type="match status" value="1"/>
</dbReference>
<reference evidence="11 13" key="2">
    <citation type="submission" date="2016-02" db="EMBL/GenBank/DDBJ databases">
        <title>Complete Genome Sequence of Propionibacterium acidipropionici ATCC 55737.</title>
        <authorList>
            <person name="Luna Flores C.H."/>
            <person name="Nielsen L.K."/>
            <person name="Marcellin E."/>
        </authorList>
    </citation>
    <scope>NUCLEOTIDE SEQUENCE [LARGE SCALE GENOMIC DNA]</scope>
    <source>
        <strain evidence="11 13">ATCC 55737</strain>
    </source>
</reference>
<evidence type="ECO:0000256" key="2">
    <source>
        <dbReference type="ARBA" id="ARBA00022553"/>
    </source>
</evidence>
<keyword evidence="3" id="KW-0902">Two-component regulatory system</keyword>
<dbReference type="InterPro" id="IPR001867">
    <property type="entry name" value="OmpR/PhoB-type_DNA-bd"/>
</dbReference>
<dbReference type="GO" id="GO:0005829">
    <property type="term" value="C:cytosol"/>
    <property type="evidence" value="ECO:0007669"/>
    <property type="project" value="TreeGrafter"/>
</dbReference>
<name>A0AAC8YFK1_9ACTN</name>
<evidence type="ECO:0000256" key="1">
    <source>
        <dbReference type="ARBA" id="ARBA00004496"/>
    </source>
</evidence>
<dbReference type="GO" id="GO:0006355">
    <property type="term" value="P:regulation of DNA-templated transcription"/>
    <property type="evidence" value="ECO:0007669"/>
    <property type="project" value="InterPro"/>
</dbReference>